<gene>
    <name evidence="2" type="ORF">C3E80_15625</name>
</gene>
<reference evidence="2 3" key="1">
    <citation type="journal article" date="2018" name="Front. Microbiol.">
        <title>An Investigation of an Acute Gastroenteritis Outbreak: Cronobacter sakazakii, a Potential Cause of Food-Borne Illness.</title>
        <authorList>
            <person name="Yong W."/>
            <person name="Guo B."/>
            <person name="Shi X."/>
            <person name="Cheng T."/>
            <person name="Chen M."/>
            <person name="Jiang X."/>
            <person name="Ye Y."/>
            <person name="Wang J."/>
            <person name="Xie G."/>
            <person name="Ding J."/>
        </authorList>
    </citation>
    <scope>NUCLEOTIDE SEQUENCE [LARGE SCALE GENOMIC DNA]</scope>
    <source>
        <strain evidence="2 3">S1</strain>
    </source>
</reference>
<sequence length="519" mass="57714">MSAKNPTEHAISKLELSWLDQTDDPAIKLIVWRVPASGESLLNAFFALQQHPEGRSVPDLFVTLETPFDTGYGYSQALARDFLESVEATPDARPWEGERFLPCYHAAALCTLLEDFARVHQDDLRHAIVILKPSAMSDIAAFNRWLTQWLAAPAQRVRLLLTDTTEQPLWQTLVNAHAQQVRLLTDEPDAMQVMQQTARQQTDPDSDRLLFRRYLADAMLLLERGSAAQVASRASLAMPIAQRRGWADQEAVLHHLMAGAWLKEKNTPQAVAHYQQAQSAATRVTDSPVRGQLVVQSAFGEAGAWFAGKYYTEAAKHYRRAATLAREIPHPLFELEGCRMAGFALWQAGHRTVAMDDYAAALRAAKNIAQEERVQTTLPLVFGDLLRMHDKRRSEALETAAMRYHEACQRLILEAEAAVALHAAPGAEVVKAADRRLQLRLEAAFLTLRQQREALIEQGDDSVRQTVRLARDMLHPHWNGLPDVAHPFDAPPGEWQSLPAWSASAPAAPLSEPAGSANA</sequence>
<dbReference type="Gene3D" id="1.25.40.10">
    <property type="entry name" value="Tetratricopeptide repeat domain"/>
    <property type="match status" value="1"/>
</dbReference>
<dbReference type="Proteomes" id="UP000285793">
    <property type="component" value="Unassembled WGS sequence"/>
</dbReference>
<name>A0A423XTE9_9ENTR</name>
<evidence type="ECO:0008006" key="4">
    <source>
        <dbReference type="Google" id="ProtNLM"/>
    </source>
</evidence>
<dbReference type="EMBL" id="PQJL01000016">
    <property type="protein sequence ID" value="ROW59813.1"/>
    <property type="molecule type" value="Genomic_DNA"/>
</dbReference>
<accession>A0A423XTE9</accession>
<dbReference type="AlphaFoldDB" id="A0A423XTE9"/>
<proteinExistence type="predicted"/>
<dbReference type="InterPro" id="IPR011990">
    <property type="entry name" value="TPR-like_helical_dom_sf"/>
</dbReference>
<feature type="compositionally biased region" description="Low complexity" evidence="1">
    <location>
        <begin position="497"/>
        <end position="519"/>
    </location>
</feature>
<organism evidence="2 3">
    <name type="scientific">Cronobacter malonaticus</name>
    <dbReference type="NCBI Taxonomy" id="413503"/>
    <lineage>
        <taxon>Bacteria</taxon>
        <taxon>Pseudomonadati</taxon>
        <taxon>Pseudomonadota</taxon>
        <taxon>Gammaproteobacteria</taxon>
        <taxon>Enterobacterales</taxon>
        <taxon>Enterobacteriaceae</taxon>
        <taxon>Cronobacter</taxon>
    </lineage>
</organism>
<evidence type="ECO:0000256" key="1">
    <source>
        <dbReference type="SAM" id="MobiDB-lite"/>
    </source>
</evidence>
<feature type="region of interest" description="Disordered" evidence="1">
    <location>
        <begin position="495"/>
        <end position="519"/>
    </location>
</feature>
<evidence type="ECO:0000313" key="3">
    <source>
        <dbReference type="Proteomes" id="UP000285793"/>
    </source>
</evidence>
<comment type="caution">
    <text evidence="2">The sequence shown here is derived from an EMBL/GenBank/DDBJ whole genome shotgun (WGS) entry which is preliminary data.</text>
</comment>
<evidence type="ECO:0000313" key="2">
    <source>
        <dbReference type="EMBL" id="ROW59813.1"/>
    </source>
</evidence>
<dbReference type="RefSeq" id="WP_123948789.1">
    <property type="nucleotide sequence ID" value="NZ_PQJL01000016.1"/>
</dbReference>
<dbReference type="SUPFAM" id="SSF48452">
    <property type="entry name" value="TPR-like"/>
    <property type="match status" value="1"/>
</dbReference>
<protein>
    <recommendedName>
        <fullName evidence="4">MalT-like TPR region domain-containing protein</fullName>
    </recommendedName>
</protein>